<dbReference type="GO" id="GO:0003677">
    <property type="term" value="F:DNA binding"/>
    <property type="evidence" value="ECO:0007669"/>
    <property type="project" value="UniProtKB-UniRule"/>
</dbReference>
<evidence type="ECO:0000259" key="6">
    <source>
        <dbReference type="PROSITE" id="PS50950"/>
    </source>
</evidence>
<feature type="non-terminal residue" evidence="7">
    <location>
        <position position="184"/>
    </location>
</feature>
<accession>A0A4Y2MLW7</accession>
<keyword evidence="8" id="KW-1185">Reference proteome</keyword>
<protein>
    <recommendedName>
        <fullName evidence="6">THAP-type domain-containing protein</fullName>
    </recommendedName>
</protein>
<dbReference type="InterPro" id="IPR052224">
    <property type="entry name" value="THAP_domain_protein"/>
</dbReference>
<evidence type="ECO:0000313" key="8">
    <source>
        <dbReference type="Proteomes" id="UP000499080"/>
    </source>
</evidence>
<dbReference type="PROSITE" id="PS50950">
    <property type="entry name" value="ZF_THAP"/>
    <property type="match status" value="1"/>
</dbReference>
<feature type="domain" description="THAP-type" evidence="6">
    <location>
        <begin position="1"/>
        <end position="95"/>
    </location>
</feature>
<dbReference type="Gene3D" id="6.20.210.20">
    <property type="entry name" value="THAP domain"/>
    <property type="match status" value="1"/>
</dbReference>
<reference evidence="7 8" key="1">
    <citation type="journal article" date="2019" name="Sci. Rep.">
        <title>Orb-weaving spider Araneus ventricosus genome elucidates the spidroin gene catalogue.</title>
        <authorList>
            <person name="Kono N."/>
            <person name="Nakamura H."/>
            <person name="Ohtoshi R."/>
            <person name="Moran D.A.P."/>
            <person name="Shinohara A."/>
            <person name="Yoshida Y."/>
            <person name="Fujiwara M."/>
            <person name="Mori M."/>
            <person name="Tomita M."/>
            <person name="Arakawa K."/>
        </authorList>
    </citation>
    <scope>NUCLEOTIDE SEQUENCE [LARGE SCALE GENOMIC DNA]</scope>
</reference>
<dbReference type="SUPFAM" id="SSF57716">
    <property type="entry name" value="Glucocorticoid receptor-like (DNA-binding domain)"/>
    <property type="match status" value="1"/>
</dbReference>
<dbReference type="PANTHER" id="PTHR46927">
    <property type="entry name" value="AGAP005574-PA"/>
    <property type="match status" value="1"/>
</dbReference>
<keyword evidence="1" id="KW-0479">Metal-binding</keyword>
<dbReference type="AlphaFoldDB" id="A0A4Y2MLW7"/>
<name>A0A4Y2MLW7_ARAVE</name>
<comment type="caution">
    <text evidence="7">The sequence shown here is derived from an EMBL/GenBank/DDBJ whole genome shotgun (WGS) entry which is preliminary data.</text>
</comment>
<evidence type="ECO:0000256" key="4">
    <source>
        <dbReference type="ARBA" id="ARBA00023125"/>
    </source>
</evidence>
<keyword evidence="3" id="KW-0862">Zinc</keyword>
<dbReference type="OrthoDB" id="6436959at2759"/>
<evidence type="ECO:0000313" key="7">
    <source>
        <dbReference type="EMBL" id="GBN27350.1"/>
    </source>
</evidence>
<evidence type="ECO:0000256" key="5">
    <source>
        <dbReference type="PROSITE-ProRule" id="PRU00309"/>
    </source>
</evidence>
<keyword evidence="4 5" id="KW-0238">DNA-binding</keyword>
<dbReference type="Pfam" id="PF05485">
    <property type="entry name" value="THAP"/>
    <property type="match status" value="1"/>
</dbReference>
<dbReference type="InterPro" id="IPR006612">
    <property type="entry name" value="THAP_Znf"/>
</dbReference>
<gene>
    <name evidence="7" type="ORF">AVEN_34246_1</name>
</gene>
<dbReference type="GO" id="GO:0008270">
    <property type="term" value="F:zinc ion binding"/>
    <property type="evidence" value="ECO:0007669"/>
    <property type="project" value="UniProtKB-KW"/>
</dbReference>
<dbReference type="PANTHER" id="PTHR46927:SF3">
    <property type="entry name" value="THAP-TYPE DOMAIN-CONTAINING PROTEIN"/>
    <property type="match status" value="1"/>
</dbReference>
<organism evidence="7 8">
    <name type="scientific">Araneus ventricosus</name>
    <name type="common">Orbweaver spider</name>
    <name type="synonym">Epeira ventricosa</name>
    <dbReference type="NCBI Taxonomy" id="182803"/>
    <lineage>
        <taxon>Eukaryota</taxon>
        <taxon>Metazoa</taxon>
        <taxon>Ecdysozoa</taxon>
        <taxon>Arthropoda</taxon>
        <taxon>Chelicerata</taxon>
        <taxon>Arachnida</taxon>
        <taxon>Araneae</taxon>
        <taxon>Araneomorphae</taxon>
        <taxon>Entelegynae</taxon>
        <taxon>Araneoidea</taxon>
        <taxon>Araneidae</taxon>
        <taxon>Araneus</taxon>
    </lineage>
</organism>
<dbReference type="InterPro" id="IPR038441">
    <property type="entry name" value="THAP_Znf_sf"/>
</dbReference>
<dbReference type="Proteomes" id="UP000499080">
    <property type="component" value="Unassembled WGS sequence"/>
</dbReference>
<evidence type="ECO:0000256" key="1">
    <source>
        <dbReference type="ARBA" id="ARBA00022723"/>
    </source>
</evidence>
<evidence type="ECO:0000256" key="3">
    <source>
        <dbReference type="ARBA" id="ARBA00022833"/>
    </source>
</evidence>
<dbReference type="EMBL" id="BGPR01007506">
    <property type="protein sequence ID" value="GBN27350.1"/>
    <property type="molecule type" value="Genomic_DNA"/>
</dbReference>
<keyword evidence="2 5" id="KW-0863">Zinc-finger</keyword>
<proteinExistence type="predicted"/>
<sequence>MPSPCCVPGCRSNYKKNENVSVFSFPHDENLKESWITAIKRQDFIPTKHSRVCINHFPIKDVITSLKAFNERSGELVQAPMEHKRLVPGAIPSLFPDLPKYFSSETTTSRENPLDRGTRKEMEQLKEAINKNIDEQAENAQLKKIRSYEDLINKFETFSCDDFLKVTQKNQLIFLRLDTLQAPK</sequence>
<dbReference type="SMART" id="SM00980">
    <property type="entry name" value="THAP"/>
    <property type="match status" value="1"/>
</dbReference>
<evidence type="ECO:0000256" key="2">
    <source>
        <dbReference type="ARBA" id="ARBA00022771"/>
    </source>
</evidence>